<gene>
    <name evidence="3" type="ORF">KK488_17960</name>
</gene>
<dbReference type="GO" id="GO:0008168">
    <property type="term" value="F:methyltransferase activity"/>
    <property type="evidence" value="ECO:0007669"/>
    <property type="project" value="UniProtKB-KW"/>
</dbReference>
<accession>A0A9X1IT30</accession>
<organism evidence="3 4">
    <name type="scientific">Sphingobium nicotianae</name>
    <dbReference type="NCBI Taxonomy" id="2782607"/>
    <lineage>
        <taxon>Bacteria</taxon>
        <taxon>Pseudomonadati</taxon>
        <taxon>Pseudomonadota</taxon>
        <taxon>Alphaproteobacteria</taxon>
        <taxon>Sphingomonadales</taxon>
        <taxon>Sphingomonadaceae</taxon>
        <taxon>Sphingobium</taxon>
    </lineage>
</organism>
<dbReference type="InterPro" id="IPR041698">
    <property type="entry name" value="Methyltransf_25"/>
</dbReference>
<dbReference type="Gene3D" id="3.40.50.150">
    <property type="entry name" value="Vaccinia Virus protein VP39"/>
    <property type="match status" value="1"/>
</dbReference>
<dbReference type="PANTHER" id="PTHR43861">
    <property type="entry name" value="TRANS-ACONITATE 2-METHYLTRANSFERASE-RELATED"/>
    <property type="match status" value="1"/>
</dbReference>
<sequence>MLCAALLAVCTGLSACDSLSQPRSDRPETARNFPRADRPVAPIISTRWSTEEDRDRVNEANDIMNLAGIKPGMTVADIGAGEGYYTVRLAKRVGARGRVLAQDIIAEVIDQLGRRVTKENWANVSVKLGSEDDPKLPEASFDRVFMIHMYHEISEPYAFLWRLYPALKPDGEIIVVDTDRPTGQHGTPPLLLRCEFEAIGFRFVGLTARTAAGGYLARFTPGRKRVDPSEIVACRVKR</sequence>
<evidence type="ECO:0000313" key="4">
    <source>
        <dbReference type="Proteomes" id="UP001138757"/>
    </source>
</evidence>
<protein>
    <submittedName>
        <fullName evidence="3">Methyltransferase domain-containing protein</fullName>
    </submittedName>
</protein>
<dbReference type="CDD" id="cd02440">
    <property type="entry name" value="AdoMet_MTases"/>
    <property type="match status" value="1"/>
</dbReference>
<dbReference type="AlphaFoldDB" id="A0A9X1IT30"/>
<evidence type="ECO:0000256" key="1">
    <source>
        <dbReference type="ARBA" id="ARBA00022679"/>
    </source>
</evidence>
<dbReference type="InterPro" id="IPR029063">
    <property type="entry name" value="SAM-dependent_MTases_sf"/>
</dbReference>
<keyword evidence="1" id="KW-0808">Transferase</keyword>
<keyword evidence="4" id="KW-1185">Reference proteome</keyword>
<proteinExistence type="predicted"/>
<comment type="caution">
    <text evidence="3">The sequence shown here is derived from an EMBL/GenBank/DDBJ whole genome shotgun (WGS) entry which is preliminary data.</text>
</comment>
<feature type="domain" description="Methyltransferase" evidence="2">
    <location>
        <begin position="75"/>
        <end position="171"/>
    </location>
</feature>
<dbReference type="GO" id="GO:0032259">
    <property type="term" value="P:methylation"/>
    <property type="evidence" value="ECO:0007669"/>
    <property type="project" value="UniProtKB-KW"/>
</dbReference>
<evidence type="ECO:0000313" key="3">
    <source>
        <dbReference type="EMBL" id="MBT2188834.1"/>
    </source>
</evidence>
<evidence type="ECO:0000259" key="2">
    <source>
        <dbReference type="Pfam" id="PF13649"/>
    </source>
</evidence>
<dbReference type="Proteomes" id="UP001138757">
    <property type="component" value="Unassembled WGS sequence"/>
</dbReference>
<dbReference type="SUPFAM" id="SSF53335">
    <property type="entry name" value="S-adenosyl-L-methionine-dependent methyltransferases"/>
    <property type="match status" value="1"/>
</dbReference>
<keyword evidence="3" id="KW-0489">Methyltransferase</keyword>
<name>A0A9X1IT30_9SPHN</name>
<reference evidence="3" key="1">
    <citation type="submission" date="2021-05" db="EMBL/GenBank/DDBJ databases">
        <title>Genome of Sphingobium sp. strain.</title>
        <authorList>
            <person name="Fan R."/>
        </authorList>
    </citation>
    <scope>NUCLEOTIDE SEQUENCE</scope>
    <source>
        <strain evidence="3">H33</strain>
    </source>
</reference>
<dbReference type="EMBL" id="JAHGAW010000013">
    <property type="protein sequence ID" value="MBT2188834.1"/>
    <property type="molecule type" value="Genomic_DNA"/>
</dbReference>
<dbReference type="Pfam" id="PF13649">
    <property type="entry name" value="Methyltransf_25"/>
    <property type="match status" value="1"/>
</dbReference>